<dbReference type="SUPFAM" id="SSF53300">
    <property type="entry name" value="vWA-like"/>
    <property type="match status" value="1"/>
</dbReference>
<keyword evidence="3" id="KW-1185">Reference proteome</keyword>
<accession>A0ABM0M015</accession>
<dbReference type="InterPro" id="IPR051266">
    <property type="entry name" value="CLCR"/>
</dbReference>
<dbReference type="Proteomes" id="UP000694865">
    <property type="component" value="Unplaced"/>
</dbReference>
<evidence type="ECO:0000313" key="4">
    <source>
        <dbReference type="RefSeq" id="XP_006813356.1"/>
    </source>
</evidence>
<dbReference type="CDD" id="cd00198">
    <property type="entry name" value="vWFA"/>
    <property type="match status" value="1"/>
</dbReference>
<gene>
    <name evidence="4" type="primary">LOC102804575</name>
</gene>
<evidence type="ECO:0000259" key="2">
    <source>
        <dbReference type="PROSITE" id="PS50234"/>
    </source>
</evidence>
<dbReference type="InterPro" id="IPR002035">
    <property type="entry name" value="VWF_A"/>
</dbReference>
<dbReference type="InterPro" id="IPR013783">
    <property type="entry name" value="Ig-like_fold"/>
</dbReference>
<name>A0ABM0M015_SACKO</name>
<dbReference type="InterPro" id="IPR013642">
    <property type="entry name" value="CLCA_N"/>
</dbReference>
<protein>
    <submittedName>
        <fullName evidence="4">Epithelial chloride channel protein-like</fullName>
    </submittedName>
</protein>
<dbReference type="Gene3D" id="3.40.50.410">
    <property type="entry name" value="von Willebrand factor, type A domain"/>
    <property type="match status" value="1"/>
</dbReference>
<dbReference type="PROSITE" id="PS50234">
    <property type="entry name" value="VWFA"/>
    <property type="match status" value="1"/>
</dbReference>
<dbReference type="Pfam" id="PF00092">
    <property type="entry name" value="VWA"/>
    <property type="match status" value="1"/>
</dbReference>
<sequence>MQDSWLSLKADDIQGFTDRNNMKNFYGSLKDVYGPTASRSLSPILSADGTTLTTKEKVLGRWAEHFDSILNRSSTINDEAIDGLPQWQSPGLDSIPAEVYKAGDVALTEKLFGGYTSMLMLEIHPKGVNSVSHTRVKLINNEYHNIVIAIEETVPEDLDLLDRIQEVFTGASAFLCEITRYRAYFKSISILVPRSWTDNAEYETQEFETYGTSDIRIDGGIHHGPYVMKPTPCGEVGDYMHLTTKYLKDPIIAAIYGSYEHAIVHEWGHLRYGVYDEYPGGNTGAPYFYSTGNGGIEATRCSTAVTGVMKNRFTRADCAYINNYPEDDCYFYDSNVSTAFSGSLMYRQYLPQIIHFCDNKTFADTAGSIHNVESPSKQNKLCDEKSVWEIMREHVDFADGANPPRAGCDVTVPEFRFVKQRGSRIAMVLDVSGSMAGERIIKLGQVVNIYITDWVSNGDELGMVEFSDSATTLSQLVTIDASTRAQLSALIPTTTDGSTSIGAGLLKGIEVLQDGDISRLGGCLLVVSDGEENTSPYISEVIPTLIAKGICVDVIAFSEQASLNLELLPTSTGGRAFFYSESATSNALNEAFAAIATRGQSVLQQSIPLYSNTIAIDGGTTFVFSFVIDASIGINTELVFNYLQLTDIDVTLQAPNGSTVDNNSPFYDLDSTFKVLRIKVPGIAEVGTWNVSIKNPSMSTEHVGVTVQSKSSVPGEYPITVTSEWSTNTVTPPEKLILYVTVSKGITPVLNAHVVATVERPSGDSVQLIMADSGGGADITKDDGVYSSYFTAFAGVERYSVKVEVTNTGDDTVISPSRVVGFGSITNPDLPSTGQQPEDESTGTFQRIANGGSVTCDGSSACSGLNDLYPPAKIVDLQVTKISYDDRNITLQFTAPGDDLDFGNATSYEIWMDTDFSAMFSNYENTTNTTQDLFVEGVLSSPKSPGQTEVFNIVVPTQGDITYVFCVVAIDDGGNKSPRSNIVSASMKYFPQRSSNLLFILATIASVLVVVIVVTVAIYVIRRCVQGG</sequence>
<dbReference type="SMART" id="SM00327">
    <property type="entry name" value="VWA"/>
    <property type="match status" value="1"/>
</dbReference>
<reference evidence="4" key="1">
    <citation type="submission" date="2025-08" db="UniProtKB">
        <authorList>
            <consortium name="RefSeq"/>
        </authorList>
    </citation>
    <scope>IDENTIFICATION</scope>
    <source>
        <tissue evidence="4">Testes</tissue>
    </source>
</reference>
<evidence type="ECO:0000256" key="1">
    <source>
        <dbReference type="SAM" id="Phobius"/>
    </source>
</evidence>
<organism evidence="3 4">
    <name type="scientific">Saccoglossus kowalevskii</name>
    <name type="common">Acorn worm</name>
    <dbReference type="NCBI Taxonomy" id="10224"/>
    <lineage>
        <taxon>Eukaryota</taxon>
        <taxon>Metazoa</taxon>
        <taxon>Hemichordata</taxon>
        <taxon>Enteropneusta</taxon>
        <taxon>Harrimaniidae</taxon>
        <taxon>Saccoglossus</taxon>
    </lineage>
</organism>
<keyword evidence="1" id="KW-0472">Membrane</keyword>
<dbReference type="RefSeq" id="XP_006813356.1">
    <property type="nucleotide sequence ID" value="XM_006813293.1"/>
</dbReference>
<keyword evidence="1" id="KW-1133">Transmembrane helix</keyword>
<dbReference type="PANTHER" id="PTHR10579">
    <property type="entry name" value="CALCIUM-ACTIVATED CHLORIDE CHANNEL REGULATOR"/>
    <property type="match status" value="1"/>
</dbReference>
<feature type="domain" description="VWFA" evidence="2">
    <location>
        <begin position="424"/>
        <end position="595"/>
    </location>
</feature>
<dbReference type="Gene3D" id="2.60.40.10">
    <property type="entry name" value="Immunoglobulins"/>
    <property type="match status" value="1"/>
</dbReference>
<proteinExistence type="predicted"/>
<keyword evidence="1" id="KW-0812">Transmembrane</keyword>
<dbReference type="GeneID" id="102804575"/>
<feature type="transmembrane region" description="Helical" evidence="1">
    <location>
        <begin position="997"/>
        <end position="1021"/>
    </location>
</feature>
<dbReference type="PANTHER" id="PTHR10579:SF177">
    <property type="entry name" value="CALCIUM-ACTIVATED CHLORIDE CHANNEL REGULATOR 4-LIKE PROTEIN"/>
    <property type="match status" value="1"/>
</dbReference>
<dbReference type="Pfam" id="PF08434">
    <property type="entry name" value="CLCA"/>
    <property type="match status" value="1"/>
</dbReference>
<dbReference type="InterPro" id="IPR036465">
    <property type="entry name" value="vWFA_dom_sf"/>
</dbReference>
<evidence type="ECO:0000313" key="3">
    <source>
        <dbReference type="Proteomes" id="UP000694865"/>
    </source>
</evidence>